<evidence type="ECO:0000313" key="1">
    <source>
        <dbReference type="EMBL" id="MCW6035673.1"/>
    </source>
</evidence>
<name>A0ABT3L2C5_9CYAN</name>
<dbReference type="Proteomes" id="UP001526426">
    <property type="component" value="Unassembled WGS sequence"/>
</dbReference>
<evidence type="ECO:0000313" key="2">
    <source>
        <dbReference type="Proteomes" id="UP001526426"/>
    </source>
</evidence>
<accession>A0ABT3L2C5</accession>
<comment type="caution">
    <text evidence="1">The sequence shown here is derived from an EMBL/GenBank/DDBJ whole genome shotgun (WGS) entry which is preliminary data.</text>
</comment>
<reference evidence="1 2" key="1">
    <citation type="submission" date="2021-08" db="EMBL/GenBank/DDBJ databases">
        <title>Draft genome sequence of Spirulina subsalsa with high tolerance to salinity and hype-accumulation of phycocyanin.</title>
        <authorList>
            <person name="Pei H."/>
            <person name="Jiang L."/>
        </authorList>
    </citation>
    <scope>NUCLEOTIDE SEQUENCE [LARGE SCALE GENOMIC DNA]</scope>
    <source>
        <strain evidence="1 2">FACHB-351</strain>
    </source>
</reference>
<sequence>MTKHYILHLDPNAEHPWDQCVLRNPMTGERPDLQNAIAQAVGSASGEYLIAVNIEVEVLESTTLPQSKPETRPLALWKTPVPLAN</sequence>
<proteinExistence type="predicted"/>
<dbReference type="RefSeq" id="WP_265263384.1">
    <property type="nucleotide sequence ID" value="NZ_JAIHOM010000018.1"/>
</dbReference>
<dbReference type="EMBL" id="JAIHOM010000018">
    <property type="protein sequence ID" value="MCW6035673.1"/>
    <property type="molecule type" value="Genomic_DNA"/>
</dbReference>
<gene>
    <name evidence="1" type="ORF">K4A83_05225</name>
</gene>
<protein>
    <submittedName>
        <fullName evidence="1">Uncharacterized protein</fullName>
    </submittedName>
</protein>
<keyword evidence="2" id="KW-1185">Reference proteome</keyword>
<organism evidence="1 2">
    <name type="scientific">Spirulina subsalsa FACHB-351</name>
    <dbReference type="NCBI Taxonomy" id="234711"/>
    <lineage>
        <taxon>Bacteria</taxon>
        <taxon>Bacillati</taxon>
        <taxon>Cyanobacteriota</taxon>
        <taxon>Cyanophyceae</taxon>
        <taxon>Spirulinales</taxon>
        <taxon>Spirulinaceae</taxon>
        <taxon>Spirulina</taxon>
    </lineage>
</organism>